<dbReference type="InterPro" id="IPR029032">
    <property type="entry name" value="AhpD-like"/>
</dbReference>
<dbReference type="RefSeq" id="WP_103044480.1">
    <property type="nucleotide sequence ID" value="NZ_BAABBP010000010.1"/>
</dbReference>
<reference evidence="3" key="1">
    <citation type="journal article" date="2019" name="Int. J. Syst. Evol. Microbiol.">
        <title>The Global Catalogue of Microorganisms (GCM) 10K type strain sequencing project: providing services to taxonomists for standard genome sequencing and annotation.</title>
        <authorList>
            <consortium name="The Broad Institute Genomics Platform"/>
            <consortium name="The Broad Institute Genome Sequencing Center for Infectious Disease"/>
            <person name="Wu L."/>
            <person name="Ma J."/>
        </authorList>
    </citation>
    <scope>NUCLEOTIDE SEQUENCE [LARGE SCALE GENOMIC DNA]</scope>
    <source>
        <strain evidence="3">JCM 17561</strain>
    </source>
</reference>
<dbReference type="InterPro" id="IPR004675">
    <property type="entry name" value="AhpD_core"/>
</dbReference>
<evidence type="ECO:0000313" key="3">
    <source>
        <dbReference type="Proteomes" id="UP001501627"/>
    </source>
</evidence>
<dbReference type="Proteomes" id="UP001501627">
    <property type="component" value="Unassembled WGS sequence"/>
</dbReference>
<accession>A0ABP7R448</accession>
<dbReference type="Pfam" id="PF02627">
    <property type="entry name" value="CMD"/>
    <property type="match status" value="1"/>
</dbReference>
<keyword evidence="3" id="KW-1185">Reference proteome</keyword>
<organism evidence="2 3">
    <name type="scientific">Comamonas faecalis</name>
    <dbReference type="NCBI Taxonomy" id="1387849"/>
    <lineage>
        <taxon>Bacteria</taxon>
        <taxon>Pseudomonadati</taxon>
        <taxon>Pseudomonadota</taxon>
        <taxon>Betaproteobacteria</taxon>
        <taxon>Burkholderiales</taxon>
        <taxon>Comamonadaceae</taxon>
        <taxon>Comamonas</taxon>
    </lineage>
</organism>
<dbReference type="InterPro" id="IPR003779">
    <property type="entry name" value="CMD-like"/>
</dbReference>
<evidence type="ECO:0000259" key="1">
    <source>
        <dbReference type="Pfam" id="PF02627"/>
    </source>
</evidence>
<dbReference type="SUPFAM" id="SSF69118">
    <property type="entry name" value="AhpD-like"/>
    <property type="match status" value="1"/>
</dbReference>
<proteinExistence type="predicted"/>
<name>A0ABP7R448_9BURK</name>
<dbReference type="EMBL" id="BAABBP010000010">
    <property type="protein sequence ID" value="GAA3992217.1"/>
    <property type="molecule type" value="Genomic_DNA"/>
</dbReference>
<dbReference type="NCBIfam" id="TIGR00778">
    <property type="entry name" value="ahpD_dom"/>
    <property type="match status" value="1"/>
</dbReference>
<sequence length="154" mass="17334">MAQRINYPQVSPGAFKAMLGLEQYVRGCGLEHSLLELVKTRVSQINGCAYCLDMHTKDARAAGETEQRLYVLPAWRETSFYTPRERAALAWAEAVTQLGPHGVPDEVYDEVRQQFDEKSLVDLTLAVIGINGWNRFAIPFRSEAGHYQPPTHKA</sequence>
<protein>
    <submittedName>
        <fullName evidence="2">Carboxymuconolactone decarboxylase family protein</fullName>
    </submittedName>
</protein>
<dbReference type="PANTHER" id="PTHR34846:SF10">
    <property type="entry name" value="CYTOPLASMIC PROTEIN"/>
    <property type="match status" value="1"/>
</dbReference>
<feature type="domain" description="Carboxymuconolactone decarboxylase-like" evidence="1">
    <location>
        <begin position="12"/>
        <end position="94"/>
    </location>
</feature>
<dbReference type="Gene3D" id="1.20.1290.10">
    <property type="entry name" value="AhpD-like"/>
    <property type="match status" value="1"/>
</dbReference>
<gene>
    <name evidence="2" type="ORF">GCM10022279_14310</name>
</gene>
<evidence type="ECO:0000313" key="2">
    <source>
        <dbReference type="EMBL" id="GAA3992217.1"/>
    </source>
</evidence>
<dbReference type="PANTHER" id="PTHR34846">
    <property type="entry name" value="4-CARBOXYMUCONOLACTONE DECARBOXYLASE FAMILY PROTEIN (AFU_ORTHOLOGUE AFUA_6G11590)"/>
    <property type="match status" value="1"/>
</dbReference>
<comment type="caution">
    <text evidence="2">The sequence shown here is derived from an EMBL/GenBank/DDBJ whole genome shotgun (WGS) entry which is preliminary data.</text>
</comment>